<keyword evidence="3" id="KW-1185">Reference proteome</keyword>
<name>A0A8E2DIV4_9APHY</name>
<accession>A0A8E2DIV4</accession>
<evidence type="ECO:0000313" key="2">
    <source>
        <dbReference type="EMBL" id="OCH88647.1"/>
    </source>
</evidence>
<proteinExistence type="predicted"/>
<feature type="non-terminal residue" evidence="2">
    <location>
        <position position="178"/>
    </location>
</feature>
<evidence type="ECO:0000256" key="1">
    <source>
        <dbReference type="SAM" id="MobiDB-lite"/>
    </source>
</evidence>
<organism evidence="2 3">
    <name type="scientific">Obba rivulosa</name>
    <dbReference type="NCBI Taxonomy" id="1052685"/>
    <lineage>
        <taxon>Eukaryota</taxon>
        <taxon>Fungi</taxon>
        <taxon>Dikarya</taxon>
        <taxon>Basidiomycota</taxon>
        <taxon>Agaricomycotina</taxon>
        <taxon>Agaricomycetes</taxon>
        <taxon>Polyporales</taxon>
        <taxon>Gelatoporiaceae</taxon>
        <taxon>Obba</taxon>
    </lineage>
</organism>
<gene>
    <name evidence="2" type="ORF">OBBRIDRAFT_844895</name>
</gene>
<protein>
    <submittedName>
        <fullName evidence="2">Uncharacterized protein</fullName>
    </submittedName>
</protein>
<dbReference type="Proteomes" id="UP000250043">
    <property type="component" value="Unassembled WGS sequence"/>
</dbReference>
<sequence>ASNRSKLTACTDTRQNVPYTGVEGLPTIAKGLIANFATIITQHRHSAVAPSRMVVETPQKQEVQTGRWLHSPKFEKWCEHSAFSRSDQKELIRETLNAGTRHSAITPTLSETWATALQRPRSGRSAFFQRTPDLPDSAAQDDSSRLFQAIQPAAVSENANLPAATWGDSEENKDVAER</sequence>
<feature type="region of interest" description="Disordered" evidence="1">
    <location>
        <begin position="157"/>
        <end position="178"/>
    </location>
</feature>
<dbReference type="EMBL" id="KV722447">
    <property type="protein sequence ID" value="OCH88647.1"/>
    <property type="molecule type" value="Genomic_DNA"/>
</dbReference>
<evidence type="ECO:0000313" key="3">
    <source>
        <dbReference type="Proteomes" id="UP000250043"/>
    </source>
</evidence>
<feature type="region of interest" description="Disordered" evidence="1">
    <location>
        <begin position="124"/>
        <end position="145"/>
    </location>
</feature>
<dbReference type="AlphaFoldDB" id="A0A8E2DIV4"/>
<reference evidence="2 3" key="1">
    <citation type="submission" date="2016-07" db="EMBL/GenBank/DDBJ databases">
        <title>Draft genome of the white-rot fungus Obba rivulosa 3A-2.</title>
        <authorList>
            <consortium name="DOE Joint Genome Institute"/>
            <person name="Miettinen O."/>
            <person name="Riley R."/>
            <person name="Acob R."/>
            <person name="Barry K."/>
            <person name="Cullen D."/>
            <person name="De Vries R."/>
            <person name="Hainaut M."/>
            <person name="Hatakka A."/>
            <person name="Henrissat B."/>
            <person name="Hilden K."/>
            <person name="Kuo R."/>
            <person name="Labutti K."/>
            <person name="Lipzen A."/>
            <person name="Makela M.R."/>
            <person name="Sandor L."/>
            <person name="Spatafora J.W."/>
            <person name="Grigoriev I.V."/>
            <person name="Hibbett D.S."/>
        </authorList>
    </citation>
    <scope>NUCLEOTIDE SEQUENCE [LARGE SCALE GENOMIC DNA]</scope>
    <source>
        <strain evidence="2 3">3A-2</strain>
    </source>
</reference>